<evidence type="ECO:0000313" key="1">
    <source>
        <dbReference type="EMBL" id="KAH9301348.1"/>
    </source>
</evidence>
<feature type="non-terminal residue" evidence="1">
    <location>
        <position position="63"/>
    </location>
</feature>
<organism evidence="1 2">
    <name type="scientific">Taxus chinensis</name>
    <name type="common">Chinese yew</name>
    <name type="synonym">Taxus wallichiana var. chinensis</name>
    <dbReference type="NCBI Taxonomy" id="29808"/>
    <lineage>
        <taxon>Eukaryota</taxon>
        <taxon>Viridiplantae</taxon>
        <taxon>Streptophyta</taxon>
        <taxon>Embryophyta</taxon>
        <taxon>Tracheophyta</taxon>
        <taxon>Spermatophyta</taxon>
        <taxon>Pinopsida</taxon>
        <taxon>Pinidae</taxon>
        <taxon>Conifers II</taxon>
        <taxon>Cupressales</taxon>
        <taxon>Taxaceae</taxon>
        <taxon>Taxus</taxon>
    </lineage>
</organism>
<name>A0AA38CM30_TAXCH</name>
<comment type="caution">
    <text evidence="1">The sequence shown here is derived from an EMBL/GenBank/DDBJ whole genome shotgun (WGS) entry which is preliminary data.</text>
</comment>
<dbReference type="Proteomes" id="UP000824469">
    <property type="component" value="Unassembled WGS sequence"/>
</dbReference>
<dbReference type="AlphaFoldDB" id="A0AA38CM30"/>
<sequence length="63" mass="6703">MKFATDVREACSAGLFKGKRLKKLDLPEISAPVVLESEGVSLGLLQGSPLSQECQSADILITI</sequence>
<dbReference type="EMBL" id="JAHRHJ020000009">
    <property type="protein sequence ID" value="KAH9301348.1"/>
    <property type="molecule type" value="Genomic_DNA"/>
</dbReference>
<accession>A0AA38CM30</accession>
<gene>
    <name evidence="1" type="ORF">KI387_012931</name>
</gene>
<keyword evidence="2" id="KW-1185">Reference proteome</keyword>
<evidence type="ECO:0000313" key="2">
    <source>
        <dbReference type="Proteomes" id="UP000824469"/>
    </source>
</evidence>
<reference evidence="1 2" key="1">
    <citation type="journal article" date="2021" name="Nat. Plants">
        <title>The Taxus genome provides insights into paclitaxel biosynthesis.</title>
        <authorList>
            <person name="Xiong X."/>
            <person name="Gou J."/>
            <person name="Liao Q."/>
            <person name="Li Y."/>
            <person name="Zhou Q."/>
            <person name="Bi G."/>
            <person name="Li C."/>
            <person name="Du R."/>
            <person name="Wang X."/>
            <person name="Sun T."/>
            <person name="Guo L."/>
            <person name="Liang H."/>
            <person name="Lu P."/>
            <person name="Wu Y."/>
            <person name="Zhang Z."/>
            <person name="Ro D.K."/>
            <person name="Shang Y."/>
            <person name="Huang S."/>
            <person name="Yan J."/>
        </authorList>
    </citation>
    <scope>NUCLEOTIDE SEQUENCE [LARGE SCALE GENOMIC DNA]</scope>
    <source>
        <strain evidence="1">Ta-2019</strain>
    </source>
</reference>
<protein>
    <submittedName>
        <fullName evidence="1">Uncharacterized protein</fullName>
    </submittedName>
</protein>
<proteinExistence type="predicted"/>